<evidence type="ECO:0000313" key="2">
    <source>
        <dbReference type="EMBL" id="QBI02769.1"/>
    </source>
</evidence>
<keyword evidence="3" id="KW-1185">Reference proteome</keyword>
<gene>
    <name evidence="2" type="ORF">EYF70_19370</name>
</gene>
<dbReference type="PANTHER" id="PTHR39200">
    <property type="entry name" value="HYPOTHETICAL EXPORTED PROTEIN"/>
    <property type="match status" value="1"/>
</dbReference>
<dbReference type="Proteomes" id="UP000292307">
    <property type="component" value="Chromosome"/>
</dbReference>
<dbReference type="Pfam" id="PF10988">
    <property type="entry name" value="DUF2807"/>
    <property type="match status" value="1"/>
</dbReference>
<feature type="domain" description="Putative auto-transporter adhesin head GIN" evidence="1">
    <location>
        <begin position="134"/>
        <end position="316"/>
    </location>
</feature>
<reference evidence="2 3" key="1">
    <citation type="submission" date="2019-02" db="EMBL/GenBank/DDBJ databases">
        <title>Draft Genome Sequences of Six Type Strains of the Genus Massilia.</title>
        <authorList>
            <person name="Miess H."/>
            <person name="Frediansyhah A."/>
            <person name="Gross H."/>
        </authorList>
    </citation>
    <scope>NUCLEOTIDE SEQUENCE [LARGE SCALE GENOMIC DNA]</scope>
    <source>
        <strain evidence="2 3">DSM 17472</strain>
    </source>
</reference>
<dbReference type="Gene3D" id="2.160.20.120">
    <property type="match status" value="1"/>
</dbReference>
<evidence type="ECO:0000259" key="1">
    <source>
        <dbReference type="Pfam" id="PF10988"/>
    </source>
</evidence>
<protein>
    <submittedName>
        <fullName evidence="2">DUF2807 domain-containing protein</fullName>
    </submittedName>
</protein>
<dbReference type="EMBL" id="CP036401">
    <property type="protein sequence ID" value="QBI02769.1"/>
    <property type="molecule type" value="Genomic_DNA"/>
</dbReference>
<accession>A0ABX5RWY8</accession>
<name>A0ABX5RWY8_9BURK</name>
<evidence type="ECO:0000313" key="3">
    <source>
        <dbReference type="Proteomes" id="UP000292307"/>
    </source>
</evidence>
<dbReference type="InterPro" id="IPR021255">
    <property type="entry name" value="DUF2807"/>
</dbReference>
<organism evidence="2 3">
    <name type="scientific">Pseudoduganella albidiflava</name>
    <dbReference type="NCBI Taxonomy" id="321983"/>
    <lineage>
        <taxon>Bacteria</taxon>
        <taxon>Pseudomonadati</taxon>
        <taxon>Pseudomonadota</taxon>
        <taxon>Betaproteobacteria</taxon>
        <taxon>Burkholderiales</taxon>
        <taxon>Oxalobacteraceae</taxon>
        <taxon>Telluria group</taxon>
        <taxon>Pseudoduganella</taxon>
    </lineage>
</organism>
<proteinExistence type="predicted"/>
<dbReference type="PANTHER" id="PTHR39200:SF1">
    <property type="entry name" value="AUTO-TRANSPORTER ADHESIN HEAD GIN DOMAIN-CONTAINING PROTEIN-RELATED"/>
    <property type="match status" value="1"/>
</dbReference>
<sequence length="336" mass="34808">MLRACATVLACRPVFLADPSLCTWVYACDTNRFFRHRSWLSSLPCIPFPSSCIPSHARRPARRVCVRSPHRQSNPGEATMNTSKLALIATAIAAAATLATALPAAADGLSLAWLGAERVQGSGKIVSQARQPGPFRGVELNTGAHVEVVTGGDDTLTIEGDDNIVPLVETVVREGVLTIRPVKKNMQIDGRRVRIVVRARAVDSLGVAGAGRLEAKRVRADKLTLEVAGSGVLDIDGIDAKSVEVGVAGSGKVEAAGQAARADISIAGSGKADTTRLNVQHATVSVSGSGQSLLSARNAITANVTGSGNVGYYGDAQLTKAVAGSGTVQRLGTSAR</sequence>